<sequence length="104" mass="11196">MRDLRILPSTGTGARTALAELASGAKLDQRRWLAAGRGWRLAARITELRLCGWRVQADRCIETEAGGRAAVYALSAEEQRIASDMMREQAEAIARSVALVGGAA</sequence>
<evidence type="ECO:0000313" key="2">
    <source>
        <dbReference type="Proteomes" id="UP000518288"/>
    </source>
</evidence>
<gene>
    <name evidence="1" type="ORF">BDD16_000292</name>
</gene>
<dbReference type="EMBL" id="JACCFH010000001">
    <property type="protein sequence ID" value="NYG31306.1"/>
    <property type="molecule type" value="Genomic_DNA"/>
</dbReference>
<name>A0A7Y9QUT1_9BURK</name>
<evidence type="ECO:0000313" key="1">
    <source>
        <dbReference type="EMBL" id="NYG31306.1"/>
    </source>
</evidence>
<dbReference type="RefSeq" id="WP_179632310.1">
    <property type="nucleotide sequence ID" value="NZ_JACCFH010000001.1"/>
</dbReference>
<keyword evidence="2" id="KW-1185">Reference proteome</keyword>
<reference evidence="1 2" key="1">
    <citation type="submission" date="2020-07" db="EMBL/GenBank/DDBJ databases">
        <title>Genomic Encyclopedia of Archaeal and Bacterial Type Strains, Phase II (KMG-II): from individual species to whole genera.</title>
        <authorList>
            <person name="Goeker M."/>
        </authorList>
    </citation>
    <scope>NUCLEOTIDE SEQUENCE [LARGE SCALE GENOMIC DNA]</scope>
    <source>
        <strain evidence="1 2">DSM 21226</strain>
    </source>
</reference>
<dbReference type="AlphaFoldDB" id="A0A7Y9QUT1"/>
<protein>
    <submittedName>
        <fullName evidence="1">Uncharacterized protein</fullName>
    </submittedName>
</protein>
<dbReference type="Proteomes" id="UP000518288">
    <property type="component" value="Unassembled WGS sequence"/>
</dbReference>
<comment type="caution">
    <text evidence="1">The sequence shown here is derived from an EMBL/GenBank/DDBJ whole genome shotgun (WGS) entry which is preliminary data.</text>
</comment>
<proteinExistence type="predicted"/>
<accession>A0A7Y9QUT1</accession>
<organism evidence="1 2">
    <name type="scientific">Sphaerotilus montanus</name>
    <dbReference type="NCBI Taxonomy" id="522889"/>
    <lineage>
        <taxon>Bacteria</taxon>
        <taxon>Pseudomonadati</taxon>
        <taxon>Pseudomonadota</taxon>
        <taxon>Betaproteobacteria</taxon>
        <taxon>Burkholderiales</taxon>
        <taxon>Sphaerotilaceae</taxon>
        <taxon>Sphaerotilus</taxon>
    </lineage>
</organism>